<protein>
    <submittedName>
        <fullName evidence="2">Transposase</fullName>
    </submittedName>
</protein>
<dbReference type="Pfam" id="PF13751">
    <property type="entry name" value="DDE_Tnp_1_6"/>
    <property type="match status" value="1"/>
</dbReference>
<gene>
    <name evidence="2" type="ORF">I6U48_21955</name>
</gene>
<comment type="caution">
    <text evidence="2">The sequence shown here is derived from an EMBL/GenBank/DDBJ whole genome shotgun (WGS) entry which is preliminary data.</text>
</comment>
<sequence length="264" mass="30118">MVPISERVSAGDPDARFYNKKNNKSSKLGYQVAFSTDIKEGIITRVITIPGCNSLSEEIKKLIEIQVVPELTLDGEFSVGELISLAQEKKIILNVPMKNVGEHYVYPKSMFKYNKDLDAYICPDGKLLKCYSKPNVRNKLIYRGTKEECETCDFLKKCTNSKRKVRTIERSEYDYAWEIHSEYVKSDQYQLGKVLRGIIAEGKFSEANIIYNLNMARHVGLKLMHAQAQMTAVVMNLKRFIKVIARKTYTKNSPLGRQGELLAS</sequence>
<dbReference type="PANTHER" id="PTHR33408">
    <property type="entry name" value="TRANSPOSASE"/>
    <property type="match status" value="1"/>
</dbReference>
<dbReference type="RefSeq" id="WP_218322621.1">
    <property type="nucleotide sequence ID" value="NZ_JAEEGC010000129.1"/>
</dbReference>
<evidence type="ECO:0000313" key="3">
    <source>
        <dbReference type="Proteomes" id="UP000694308"/>
    </source>
</evidence>
<keyword evidence="3" id="KW-1185">Reference proteome</keyword>
<proteinExistence type="predicted"/>
<feature type="domain" description="Transposase DDE" evidence="1">
    <location>
        <begin position="121"/>
        <end position="240"/>
    </location>
</feature>
<dbReference type="InterPro" id="IPR025668">
    <property type="entry name" value="Tnp_DDE_dom"/>
</dbReference>
<accession>A0A949X3Z9</accession>
<dbReference type="PANTHER" id="PTHR33408:SF2">
    <property type="entry name" value="TRANSPOSASE DDE DOMAIN-CONTAINING PROTEIN"/>
    <property type="match status" value="1"/>
</dbReference>
<dbReference type="Proteomes" id="UP000694308">
    <property type="component" value="Unassembled WGS sequence"/>
</dbReference>
<dbReference type="AlphaFoldDB" id="A0A949X3Z9"/>
<evidence type="ECO:0000259" key="1">
    <source>
        <dbReference type="Pfam" id="PF13751"/>
    </source>
</evidence>
<organism evidence="2 3">
    <name type="scientific">Clostridium thailandense</name>
    <dbReference type="NCBI Taxonomy" id="2794346"/>
    <lineage>
        <taxon>Bacteria</taxon>
        <taxon>Bacillati</taxon>
        <taxon>Bacillota</taxon>
        <taxon>Clostridia</taxon>
        <taxon>Eubacteriales</taxon>
        <taxon>Clostridiaceae</taxon>
        <taxon>Clostridium</taxon>
    </lineage>
</organism>
<evidence type="ECO:0000313" key="2">
    <source>
        <dbReference type="EMBL" id="MBV7275569.1"/>
    </source>
</evidence>
<dbReference type="EMBL" id="JAEEGC010000129">
    <property type="protein sequence ID" value="MBV7275569.1"/>
    <property type="molecule type" value="Genomic_DNA"/>
</dbReference>
<name>A0A949X3Z9_9CLOT</name>
<reference evidence="2" key="1">
    <citation type="submission" date="2020-12" db="EMBL/GenBank/DDBJ databases">
        <title>Clostridium thailandense sp. nov., a novel acetogenic bacterium isolated from peat land soil in Thailand.</title>
        <authorList>
            <person name="Chaikitkaew S."/>
            <person name="Birkeland N.K."/>
        </authorList>
    </citation>
    <scope>NUCLEOTIDE SEQUENCE</scope>
    <source>
        <strain evidence="2">PL3</strain>
    </source>
</reference>